<dbReference type="InterPro" id="IPR038109">
    <property type="entry name" value="DNA_bind_recomb_sf"/>
</dbReference>
<dbReference type="eggNOG" id="COG1961">
    <property type="taxonomic scope" value="Bacteria"/>
</dbReference>
<dbReference type="OrthoDB" id="9784557at2"/>
<dbReference type="SMART" id="SM00857">
    <property type="entry name" value="Resolvase"/>
    <property type="match status" value="1"/>
</dbReference>
<reference evidence="3 4" key="1">
    <citation type="journal article" date="2014" name="Genome Announc.">
        <title>Draft genome sequences of the altered schaedler flora, a defined bacterial community from gnotobiotic mice.</title>
        <authorList>
            <person name="Wannemuehler M.J."/>
            <person name="Overstreet A.M."/>
            <person name="Ward D.V."/>
            <person name="Phillips G.J."/>
        </authorList>
    </citation>
    <scope>NUCLEOTIDE SEQUENCE [LARGE SCALE GENOMIC DNA]</scope>
    <source>
        <strain evidence="3 4">ASF492</strain>
    </source>
</reference>
<evidence type="ECO:0000259" key="2">
    <source>
        <dbReference type="PROSITE" id="PS51737"/>
    </source>
</evidence>
<dbReference type="STRING" id="1235802.C823_00572"/>
<dbReference type="Proteomes" id="UP000012589">
    <property type="component" value="Unassembled WGS sequence"/>
</dbReference>
<feature type="domain" description="Resolvase/invertase-type recombinase catalytic" evidence="1">
    <location>
        <begin position="5"/>
        <end position="163"/>
    </location>
</feature>
<dbReference type="Pfam" id="PF07508">
    <property type="entry name" value="Recombinase"/>
    <property type="match status" value="1"/>
</dbReference>
<dbReference type="PANTHER" id="PTHR30461">
    <property type="entry name" value="DNA-INVERTASE FROM LAMBDOID PROPHAGE"/>
    <property type="match status" value="1"/>
</dbReference>
<dbReference type="Pfam" id="PF00239">
    <property type="entry name" value="Resolvase"/>
    <property type="match status" value="1"/>
</dbReference>
<dbReference type="Gene3D" id="3.90.1750.20">
    <property type="entry name" value="Putative Large Serine Recombinase, Chain B, Domain 2"/>
    <property type="match status" value="1"/>
</dbReference>
<dbReference type="PATRIC" id="fig|1235802.3.peg.599"/>
<feature type="domain" description="Recombinase" evidence="2">
    <location>
        <begin position="171"/>
        <end position="315"/>
    </location>
</feature>
<dbReference type="EMBL" id="AQFT01000015">
    <property type="protein sequence ID" value="EMZ37084.1"/>
    <property type="molecule type" value="Genomic_DNA"/>
</dbReference>
<protein>
    <recommendedName>
        <fullName evidence="5">Recombinase domain-containing protein</fullName>
    </recommendedName>
</protein>
<dbReference type="InterPro" id="IPR006119">
    <property type="entry name" value="Resolv_N"/>
</dbReference>
<evidence type="ECO:0000259" key="1">
    <source>
        <dbReference type="PROSITE" id="PS51736"/>
    </source>
</evidence>
<dbReference type="PROSITE" id="PS51737">
    <property type="entry name" value="RECOMBINASE_DNA_BIND"/>
    <property type="match status" value="1"/>
</dbReference>
<dbReference type="GO" id="GO:0000150">
    <property type="term" value="F:DNA strand exchange activity"/>
    <property type="evidence" value="ECO:0007669"/>
    <property type="project" value="InterPro"/>
</dbReference>
<dbReference type="InterPro" id="IPR050639">
    <property type="entry name" value="SSR_resolvase"/>
</dbReference>
<dbReference type="HOGENOM" id="CLU_010686_14_0_9"/>
<evidence type="ECO:0000313" key="4">
    <source>
        <dbReference type="Proteomes" id="UP000012589"/>
    </source>
</evidence>
<dbReference type="Gene3D" id="3.40.50.1390">
    <property type="entry name" value="Resolvase, N-terminal catalytic domain"/>
    <property type="match status" value="1"/>
</dbReference>
<evidence type="ECO:0000313" key="3">
    <source>
        <dbReference type="EMBL" id="EMZ37084.1"/>
    </source>
</evidence>
<keyword evidence="4" id="KW-1185">Reference proteome</keyword>
<dbReference type="PANTHER" id="PTHR30461:SF23">
    <property type="entry name" value="DNA RECOMBINASE-RELATED"/>
    <property type="match status" value="1"/>
</dbReference>
<evidence type="ECO:0008006" key="5">
    <source>
        <dbReference type="Google" id="ProtNLM"/>
    </source>
</evidence>
<dbReference type="SUPFAM" id="SSF53041">
    <property type="entry name" value="Resolvase-like"/>
    <property type="match status" value="1"/>
</dbReference>
<accession>N2BJT2</accession>
<dbReference type="InterPro" id="IPR036162">
    <property type="entry name" value="Resolvase-like_N_sf"/>
</dbReference>
<dbReference type="InterPro" id="IPR011109">
    <property type="entry name" value="DNA_bind_recombinase_dom"/>
</dbReference>
<proteinExistence type="predicted"/>
<organism evidence="3 4">
    <name type="scientific">Eubacterium plexicaudatum ASF492</name>
    <dbReference type="NCBI Taxonomy" id="1235802"/>
    <lineage>
        <taxon>Bacteria</taxon>
        <taxon>Bacillati</taxon>
        <taxon>Bacillota</taxon>
        <taxon>Clostridia</taxon>
        <taxon>Eubacteriales</taxon>
        <taxon>Eubacteriaceae</taxon>
        <taxon>Eubacterium</taxon>
    </lineage>
</organism>
<dbReference type="PROSITE" id="PS51736">
    <property type="entry name" value="RECOMBINASES_3"/>
    <property type="match status" value="1"/>
</dbReference>
<dbReference type="GO" id="GO:0003677">
    <property type="term" value="F:DNA binding"/>
    <property type="evidence" value="ECO:0007669"/>
    <property type="project" value="InterPro"/>
</dbReference>
<gene>
    <name evidence="3" type="ORF">C823_00572</name>
</gene>
<dbReference type="AlphaFoldDB" id="N2BJT2"/>
<name>N2BJT2_9FIRM</name>
<comment type="caution">
    <text evidence="3">The sequence shown here is derived from an EMBL/GenBank/DDBJ whole genome shotgun (WGS) entry which is preliminary data.</text>
</comment>
<sequence>MDRMIVAMYLRLSNEDSDKGKFEESNSISAQRVLLKKHIEELLQGQEYSITEFCDDGYSGVDFRRPGVQALIEAAKSGNINMVIVKDFSRFERDYLEVGRFLEYIFPILQIRFVSVNDSYDSDDKFGATGGMSVALKNLVYGMYSADLSKKVRTARDTRVRNGEFVGQFAPYGYRKNPEDKHKLLVDEDSAWVVQKIFGMAADGISYAEIARRLNEERISSRVVCHKLIGDTYGDRQPHVKVKRWCASSVRDIITDEVYLGKLIWYRAKCGMDTDKKVVKQPREKWIEVEGHHEALISQSIFDKANAGVGSVDTVRKEMKKRNSLFFCGHCGKTAGTFAEAGHRRGKMTVRR</sequence>